<keyword evidence="13" id="KW-1185">Reference proteome</keyword>
<evidence type="ECO:0000256" key="7">
    <source>
        <dbReference type="ARBA" id="ARBA00022779"/>
    </source>
</evidence>
<evidence type="ECO:0000256" key="1">
    <source>
        <dbReference type="ARBA" id="ARBA00002254"/>
    </source>
</evidence>
<dbReference type="PANTHER" id="PTHR35091">
    <property type="entry name" value="FLAGELLAR PROTEIN FLIL"/>
    <property type="match status" value="1"/>
</dbReference>
<evidence type="ECO:0000313" key="12">
    <source>
        <dbReference type="EMBL" id="GAA3894260.1"/>
    </source>
</evidence>
<keyword evidence="7 10" id="KW-0283">Flagellar rotation</keyword>
<dbReference type="PANTHER" id="PTHR35091:SF2">
    <property type="entry name" value="FLAGELLAR PROTEIN FLIL"/>
    <property type="match status" value="1"/>
</dbReference>
<proteinExistence type="inferred from homology"/>
<accession>A0ABP7L3D4</accession>
<evidence type="ECO:0000256" key="11">
    <source>
        <dbReference type="SAM" id="MobiDB-lite"/>
    </source>
</evidence>
<protein>
    <recommendedName>
        <fullName evidence="10">Flagellar protein FliL</fullName>
    </recommendedName>
</protein>
<reference evidence="13" key="1">
    <citation type="journal article" date="2019" name="Int. J. Syst. Evol. Microbiol.">
        <title>The Global Catalogue of Microorganisms (GCM) 10K type strain sequencing project: providing services to taxonomists for standard genome sequencing and annotation.</title>
        <authorList>
            <consortium name="The Broad Institute Genomics Platform"/>
            <consortium name="The Broad Institute Genome Sequencing Center for Infectious Disease"/>
            <person name="Wu L."/>
            <person name="Ma J."/>
        </authorList>
    </citation>
    <scope>NUCLEOTIDE SEQUENCE [LARGE SCALE GENOMIC DNA]</scope>
    <source>
        <strain evidence="13">JCM 17543</strain>
    </source>
</reference>
<comment type="caution">
    <text evidence="12">The sequence shown here is derived from an EMBL/GenBank/DDBJ whole genome shotgun (WGS) entry which is preliminary data.</text>
</comment>
<evidence type="ECO:0000256" key="10">
    <source>
        <dbReference type="RuleBase" id="RU364125"/>
    </source>
</evidence>
<dbReference type="RefSeq" id="WP_344698756.1">
    <property type="nucleotide sequence ID" value="NZ_BAABBM010000001.1"/>
</dbReference>
<evidence type="ECO:0000256" key="6">
    <source>
        <dbReference type="ARBA" id="ARBA00022692"/>
    </source>
</evidence>
<dbReference type="Proteomes" id="UP001500827">
    <property type="component" value="Unassembled WGS sequence"/>
</dbReference>
<evidence type="ECO:0000313" key="13">
    <source>
        <dbReference type="Proteomes" id="UP001500827"/>
    </source>
</evidence>
<feature type="region of interest" description="Disordered" evidence="11">
    <location>
        <begin position="54"/>
        <end position="87"/>
    </location>
</feature>
<evidence type="ECO:0000256" key="3">
    <source>
        <dbReference type="ARBA" id="ARBA00008281"/>
    </source>
</evidence>
<comment type="similarity">
    <text evidence="3 10">Belongs to the FliL family.</text>
</comment>
<keyword evidence="8" id="KW-1133">Transmembrane helix</keyword>
<organism evidence="12 13">
    <name type="scientific">Sphingomonas limnosediminicola</name>
    <dbReference type="NCBI Taxonomy" id="940133"/>
    <lineage>
        <taxon>Bacteria</taxon>
        <taxon>Pseudomonadati</taxon>
        <taxon>Pseudomonadota</taxon>
        <taxon>Alphaproteobacteria</taxon>
        <taxon>Sphingomonadales</taxon>
        <taxon>Sphingomonadaceae</taxon>
        <taxon>Sphingomonas</taxon>
    </lineage>
</organism>
<comment type="function">
    <text evidence="1 10">Controls the rotational direction of flagella during chemotaxis.</text>
</comment>
<name>A0ABP7L3D4_9SPHN</name>
<evidence type="ECO:0000256" key="8">
    <source>
        <dbReference type="ARBA" id="ARBA00022989"/>
    </source>
</evidence>
<comment type="subcellular location">
    <subcellularLocation>
        <location evidence="10">Cell inner membrane</location>
    </subcellularLocation>
    <subcellularLocation>
        <location evidence="2">Cell membrane</location>
        <topology evidence="2">Single-pass membrane protein</topology>
    </subcellularLocation>
</comment>
<feature type="compositionally biased region" description="Basic and acidic residues" evidence="11">
    <location>
        <begin position="56"/>
        <end position="68"/>
    </location>
</feature>
<evidence type="ECO:0000256" key="5">
    <source>
        <dbReference type="ARBA" id="ARBA00022500"/>
    </source>
</evidence>
<evidence type="ECO:0000256" key="2">
    <source>
        <dbReference type="ARBA" id="ARBA00004162"/>
    </source>
</evidence>
<evidence type="ECO:0000256" key="9">
    <source>
        <dbReference type="ARBA" id="ARBA00023136"/>
    </source>
</evidence>
<sequence length="207" mass="21972">MSTKKPAAAMPAEPRKRGKFKIMLLTLTGATLLIGGGVGVGVYASHGLLAAGATEDPSRPKLVERSDNGDVSASPEGGESKESAPKFGTVSVTSDRVAVDPRKFEVTYVPLDQPFTANLANGGIIQVGLSFATYYDHRVVENIKRQTVPIRSAALMVLAEQDPAVLSTNRGKQALQQQLTAATNKVLRDKEGFGGVDNIYFTSLVIQ</sequence>
<keyword evidence="10" id="KW-0997">Cell inner membrane</keyword>
<dbReference type="EMBL" id="BAABBM010000001">
    <property type="protein sequence ID" value="GAA3894260.1"/>
    <property type="molecule type" value="Genomic_DNA"/>
</dbReference>
<dbReference type="Pfam" id="PF03748">
    <property type="entry name" value="FliL"/>
    <property type="match status" value="1"/>
</dbReference>
<gene>
    <name evidence="12" type="ORF">GCM10022276_11820</name>
</gene>
<keyword evidence="6" id="KW-0812">Transmembrane</keyword>
<keyword evidence="5 10" id="KW-0145">Chemotaxis</keyword>
<dbReference type="InterPro" id="IPR005503">
    <property type="entry name" value="FliL"/>
</dbReference>
<evidence type="ECO:0000256" key="4">
    <source>
        <dbReference type="ARBA" id="ARBA00022475"/>
    </source>
</evidence>
<keyword evidence="4" id="KW-1003">Cell membrane</keyword>
<keyword evidence="9 10" id="KW-0472">Membrane</keyword>